<comment type="caution">
    <text evidence="1">The sequence shown here is derived from an EMBL/GenBank/DDBJ whole genome shotgun (WGS) entry which is preliminary data.</text>
</comment>
<proteinExistence type="predicted"/>
<accession>W7SAW3</accession>
<reference evidence="1 2" key="1">
    <citation type="journal article" date="2015" name="Stand. Genomic Sci.">
        <title>Genome sequence and description of the mosquitocidal and heavy metal tolerant strain Lysinibacillus sphaericus CBAM5.</title>
        <authorList>
            <person name="Pena-Montenegro T.D."/>
            <person name="Lozano L."/>
            <person name="Dussan J."/>
        </authorList>
    </citation>
    <scope>NUCLEOTIDE SEQUENCE [LARGE SCALE GENOMIC DNA]</scope>
    <source>
        <strain evidence="1">CBAM5</strain>
    </source>
</reference>
<evidence type="ECO:0000313" key="2">
    <source>
        <dbReference type="Proteomes" id="UP000023555"/>
    </source>
</evidence>
<name>W7SAW3_LYSSH</name>
<protein>
    <submittedName>
        <fullName evidence="1">Uncharacterized protein</fullName>
    </submittedName>
</protein>
<dbReference type="AlphaFoldDB" id="W7SAW3"/>
<gene>
    <name evidence="1" type="ORF">P799_05085</name>
</gene>
<sequence length="258" mass="30324">MSLEILVYGLGGYGMHGIYIRYNVSKETSAAKWPKKMDAFAYVQRGKPQQDNDNLLSPEELKNHAIRYIKSLKDNASEHLVEQRNGEIEHFDRRYMESLKLKESIDSQLINLEEIRLLLQLMNVLNLSHAFGENAGKLLRQITPYAKEVEHPTFQTTRVERHFYTELIEQIEVIYTRIMRQHNPSTTEMQHSEKLWTTVCEQAIEKVETRIERLSSIKLKHENNLLEFNHLKQQNIEAKERLDLAVHELDEILNVLES</sequence>
<dbReference type="EMBL" id="AYKQ01000008">
    <property type="protein sequence ID" value="EWH33588.1"/>
    <property type="molecule type" value="Genomic_DNA"/>
</dbReference>
<dbReference type="Proteomes" id="UP000023555">
    <property type="component" value="Unassembled WGS sequence"/>
</dbReference>
<evidence type="ECO:0000313" key="1">
    <source>
        <dbReference type="EMBL" id="EWH33588.1"/>
    </source>
</evidence>
<organism evidence="1 2">
    <name type="scientific">Lysinibacillus sphaericus CBAM5</name>
    <dbReference type="NCBI Taxonomy" id="1400869"/>
    <lineage>
        <taxon>Bacteria</taxon>
        <taxon>Bacillati</taxon>
        <taxon>Bacillota</taxon>
        <taxon>Bacilli</taxon>
        <taxon>Bacillales</taxon>
        <taxon>Bacillaceae</taxon>
        <taxon>Lysinibacillus</taxon>
    </lineage>
</organism>
<dbReference type="HOGENOM" id="CLU_1136958_0_0_9"/>